<proteinExistence type="evidence at transcript level"/>
<organism evidence="14">
    <name type="scientific">Ixodes ricinus</name>
    <name type="common">Common tick</name>
    <name type="synonym">Acarus ricinus</name>
    <dbReference type="NCBI Taxonomy" id="34613"/>
    <lineage>
        <taxon>Eukaryota</taxon>
        <taxon>Metazoa</taxon>
        <taxon>Ecdysozoa</taxon>
        <taxon>Arthropoda</taxon>
        <taxon>Chelicerata</taxon>
        <taxon>Arachnida</taxon>
        <taxon>Acari</taxon>
        <taxon>Parasitiformes</taxon>
        <taxon>Ixodida</taxon>
        <taxon>Ixodoidea</taxon>
        <taxon>Ixodidae</taxon>
        <taxon>Ixodinae</taxon>
        <taxon>Ixodes</taxon>
    </lineage>
</organism>
<evidence type="ECO:0000256" key="8">
    <source>
        <dbReference type="ARBA" id="ARBA00023125"/>
    </source>
</evidence>
<evidence type="ECO:0000256" key="3">
    <source>
        <dbReference type="ARBA" id="ARBA00022723"/>
    </source>
</evidence>
<dbReference type="AlphaFoldDB" id="V5HRU4"/>
<feature type="domain" description="C2H2-type" evidence="13">
    <location>
        <begin position="106"/>
        <end position="133"/>
    </location>
</feature>
<dbReference type="PROSITE" id="PS50157">
    <property type="entry name" value="ZINC_FINGER_C2H2_2"/>
    <property type="match status" value="4"/>
</dbReference>
<evidence type="ECO:0000256" key="11">
    <source>
        <dbReference type="PROSITE-ProRule" id="PRU00042"/>
    </source>
</evidence>
<keyword evidence="7" id="KW-0805">Transcription regulation</keyword>
<keyword evidence="4" id="KW-0677">Repeat</keyword>
<feature type="domain" description="C2H2-type" evidence="13">
    <location>
        <begin position="78"/>
        <end position="105"/>
    </location>
</feature>
<dbReference type="FunFam" id="3.30.160.60:FF:000446">
    <property type="entry name" value="Zinc finger protein"/>
    <property type="match status" value="1"/>
</dbReference>
<dbReference type="SMART" id="SM00355">
    <property type="entry name" value="ZnF_C2H2"/>
    <property type="match status" value="4"/>
</dbReference>
<feature type="domain" description="C2H2-type" evidence="13">
    <location>
        <begin position="50"/>
        <end position="77"/>
    </location>
</feature>
<evidence type="ECO:0000256" key="6">
    <source>
        <dbReference type="ARBA" id="ARBA00022833"/>
    </source>
</evidence>
<sequence length="162" mass="18486">IVCRVSRTVSTKTDSWDDGVDSKNSKAGPSSLIDELGVQQPNTWPRKEAHWCRFCPYSSRNAFNITRHERGHTGEKPFRCNVCHKVFAQSSYLLSHRRAHTGERPYQCSTCGKAFARTSSLCDHDSMHKHKRPYKCVVCEKTFARKCHLNEHHKGGRGICVP</sequence>
<dbReference type="GO" id="GO:0005634">
    <property type="term" value="C:nucleus"/>
    <property type="evidence" value="ECO:0007669"/>
    <property type="project" value="UniProtKB-SubCell"/>
</dbReference>
<evidence type="ECO:0000259" key="13">
    <source>
        <dbReference type="PROSITE" id="PS50157"/>
    </source>
</evidence>
<dbReference type="GO" id="GO:0008270">
    <property type="term" value="F:zinc ion binding"/>
    <property type="evidence" value="ECO:0007669"/>
    <property type="project" value="UniProtKB-KW"/>
</dbReference>
<evidence type="ECO:0000256" key="10">
    <source>
        <dbReference type="ARBA" id="ARBA00023242"/>
    </source>
</evidence>
<evidence type="ECO:0000256" key="12">
    <source>
        <dbReference type="SAM" id="MobiDB-lite"/>
    </source>
</evidence>
<dbReference type="Gene3D" id="3.30.160.60">
    <property type="entry name" value="Classic Zinc Finger"/>
    <property type="match status" value="4"/>
</dbReference>
<dbReference type="GO" id="GO:0000981">
    <property type="term" value="F:DNA-binding transcription factor activity, RNA polymerase II-specific"/>
    <property type="evidence" value="ECO:0007669"/>
    <property type="project" value="TreeGrafter"/>
</dbReference>
<reference evidence="14" key="1">
    <citation type="journal article" date="2015" name="Sci. Rep.">
        <title>Tissue- and time-dependent transcription in Ixodes ricinus salivary glands and midguts when blood feeding on the vertebrate host.</title>
        <authorList>
            <person name="Kotsyfakis M."/>
            <person name="Schwarz A."/>
            <person name="Erhart J."/>
            <person name="Ribeiro J.M."/>
        </authorList>
    </citation>
    <scope>NUCLEOTIDE SEQUENCE</scope>
    <source>
        <tissue evidence="14">Salivary gland and midgut</tissue>
    </source>
</reference>
<keyword evidence="9" id="KW-0804">Transcription</keyword>
<evidence type="ECO:0000256" key="2">
    <source>
        <dbReference type="ARBA" id="ARBA00006991"/>
    </source>
</evidence>
<keyword evidence="10" id="KW-0539">Nucleus</keyword>
<name>V5HRU4_IXORI</name>
<evidence type="ECO:0000313" key="14">
    <source>
        <dbReference type="EMBL" id="JAB80929.1"/>
    </source>
</evidence>
<dbReference type="PANTHER" id="PTHR23226:SF371">
    <property type="entry name" value="ZINC FINGER PROTEIN 112-LIKE PROTEIN"/>
    <property type="match status" value="1"/>
</dbReference>
<evidence type="ECO:0000256" key="9">
    <source>
        <dbReference type="ARBA" id="ARBA00023163"/>
    </source>
</evidence>
<dbReference type="Pfam" id="PF00096">
    <property type="entry name" value="zf-C2H2"/>
    <property type="match status" value="3"/>
</dbReference>
<protein>
    <submittedName>
        <fullName evidence="14">Putative zinc finger protein</fullName>
    </submittedName>
</protein>
<keyword evidence="8" id="KW-0238">DNA-binding</keyword>
<dbReference type="PANTHER" id="PTHR23226">
    <property type="entry name" value="ZINC FINGER AND SCAN DOMAIN-CONTAINING"/>
    <property type="match status" value="1"/>
</dbReference>
<evidence type="ECO:0000256" key="1">
    <source>
        <dbReference type="ARBA" id="ARBA00004123"/>
    </source>
</evidence>
<keyword evidence="3" id="KW-0479">Metal-binding</keyword>
<keyword evidence="6" id="KW-0862">Zinc</keyword>
<comment type="similarity">
    <text evidence="2">Belongs to the krueppel C2H2-type zinc-finger protein family.</text>
</comment>
<feature type="region of interest" description="Disordered" evidence="12">
    <location>
        <begin position="9"/>
        <end position="33"/>
    </location>
</feature>
<feature type="domain" description="C2H2-type" evidence="13">
    <location>
        <begin position="134"/>
        <end position="154"/>
    </location>
</feature>
<dbReference type="FunFam" id="3.30.160.60:FF:000185">
    <property type="entry name" value="zinc finger protein 319"/>
    <property type="match status" value="1"/>
</dbReference>
<dbReference type="InterPro" id="IPR013087">
    <property type="entry name" value="Znf_C2H2_type"/>
</dbReference>
<dbReference type="EMBL" id="GANP01003539">
    <property type="protein sequence ID" value="JAB80929.1"/>
    <property type="molecule type" value="mRNA"/>
</dbReference>
<evidence type="ECO:0000256" key="7">
    <source>
        <dbReference type="ARBA" id="ARBA00023015"/>
    </source>
</evidence>
<dbReference type="PROSITE" id="PS00028">
    <property type="entry name" value="ZINC_FINGER_C2H2_1"/>
    <property type="match status" value="2"/>
</dbReference>
<evidence type="ECO:0000256" key="5">
    <source>
        <dbReference type="ARBA" id="ARBA00022771"/>
    </source>
</evidence>
<dbReference type="GO" id="GO:0000978">
    <property type="term" value="F:RNA polymerase II cis-regulatory region sequence-specific DNA binding"/>
    <property type="evidence" value="ECO:0007669"/>
    <property type="project" value="TreeGrafter"/>
</dbReference>
<dbReference type="FunFam" id="3.30.160.60:FF:002343">
    <property type="entry name" value="Zinc finger protein 33A"/>
    <property type="match status" value="1"/>
</dbReference>
<feature type="non-terminal residue" evidence="14">
    <location>
        <position position="1"/>
    </location>
</feature>
<evidence type="ECO:0000256" key="4">
    <source>
        <dbReference type="ARBA" id="ARBA00022737"/>
    </source>
</evidence>
<dbReference type="InterPro" id="IPR036236">
    <property type="entry name" value="Znf_C2H2_sf"/>
</dbReference>
<keyword evidence="5 11" id="KW-0863">Zinc-finger</keyword>
<comment type="subcellular location">
    <subcellularLocation>
        <location evidence="1">Nucleus</location>
    </subcellularLocation>
</comment>
<accession>V5HRU4</accession>
<dbReference type="SUPFAM" id="SSF57667">
    <property type="entry name" value="beta-beta-alpha zinc fingers"/>
    <property type="match status" value="2"/>
</dbReference>